<reference evidence="7" key="1">
    <citation type="journal article" date="2019" name="Int. J. Syst. Evol. Microbiol.">
        <title>The Global Catalogue of Microorganisms (GCM) 10K type strain sequencing project: providing services to taxonomists for standard genome sequencing and annotation.</title>
        <authorList>
            <consortium name="The Broad Institute Genomics Platform"/>
            <consortium name="The Broad Institute Genome Sequencing Center for Infectious Disease"/>
            <person name="Wu L."/>
            <person name="Ma J."/>
        </authorList>
    </citation>
    <scope>NUCLEOTIDE SEQUENCE [LARGE SCALE GENOMIC DNA]</scope>
    <source>
        <strain evidence="7">CCUG 50347</strain>
    </source>
</reference>
<organism evidence="6 7">
    <name type="scientific">Actinomycetospora chibensis</name>
    <dbReference type="NCBI Taxonomy" id="663606"/>
    <lineage>
        <taxon>Bacteria</taxon>
        <taxon>Bacillati</taxon>
        <taxon>Actinomycetota</taxon>
        <taxon>Actinomycetes</taxon>
        <taxon>Pseudonocardiales</taxon>
        <taxon>Pseudonocardiaceae</taxon>
        <taxon>Actinomycetospora</taxon>
    </lineage>
</organism>
<dbReference type="Pfam" id="PF01558">
    <property type="entry name" value="POR"/>
    <property type="match status" value="1"/>
</dbReference>
<evidence type="ECO:0000256" key="2">
    <source>
        <dbReference type="SAM" id="MobiDB-lite"/>
    </source>
</evidence>
<name>A0ABV9RV64_9PSEU</name>
<dbReference type="Proteomes" id="UP001595909">
    <property type="component" value="Unassembled WGS sequence"/>
</dbReference>
<dbReference type="InterPro" id="IPR002880">
    <property type="entry name" value="Pyrv_Fd/Flavodoxin_OxRdtase_N"/>
</dbReference>
<feature type="domain" description="Pyruvate/ketoisovalerate oxidoreductase catalytic" evidence="3">
    <location>
        <begin position="775"/>
        <end position="963"/>
    </location>
</feature>
<feature type="compositionally biased region" description="Basic and acidic residues" evidence="2">
    <location>
        <begin position="13"/>
        <end position="25"/>
    </location>
</feature>
<keyword evidence="7" id="KW-1185">Reference proteome</keyword>
<feature type="domain" description="DUF6537" evidence="5">
    <location>
        <begin position="1014"/>
        <end position="1199"/>
    </location>
</feature>
<dbReference type="Pfam" id="PF20169">
    <property type="entry name" value="DUF6537"/>
    <property type="match status" value="1"/>
</dbReference>
<dbReference type="NCBIfam" id="NF009589">
    <property type="entry name" value="PRK13030.1"/>
    <property type="match status" value="1"/>
</dbReference>
<feature type="domain" description="Thiamine pyrophosphate enzyme TPP-binding" evidence="4">
    <location>
        <begin position="485"/>
        <end position="578"/>
    </location>
</feature>
<protein>
    <submittedName>
        <fullName evidence="6">Indolepyruvate ferredoxin oxidoreductase family protein</fullName>
    </submittedName>
</protein>
<dbReference type="Pfam" id="PF02775">
    <property type="entry name" value="TPP_enzyme_C"/>
    <property type="match status" value="1"/>
</dbReference>
<proteinExistence type="predicted"/>
<dbReference type="EMBL" id="JBHSIM010000054">
    <property type="protein sequence ID" value="MFC4836105.1"/>
    <property type="molecule type" value="Genomic_DNA"/>
</dbReference>
<dbReference type="InterPro" id="IPR002869">
    <property type="entry name" value="Pyrv_flavodox_OxRed_cen"/>
</dbReference>
<feature type="region of interest" description="Disordered" evidence="2">
    <location>
        <begin position="1"/>
        <end position="25"/>
    </location>
</feature>
<dbReference type="InterPro" id="IPR011766">
    <property type="entry name" value="TPP_enzyme_TPP-bd"/>
</dbReference>
<sequence length="1204" mass="127659">MTVDVRPPAFDVPHGDDRGDGPQRPLTLRDRYALTTGRVHLTGVQALVRLPLDQHRADRAAGLRTGGYVSGYEGSPLAGYDLELARHRDLLTEHDVVFAPGLNEELALTAVEGTQLAAATGSLTRDGVVGYWYGKAPGLDRATDALRHANLTGTHSRGGAVAFVGDDPAAKSSSVPCASEAALADMAVPVLYPADSQDVLDLGRHAVALSRASGLWTALKMVTAVADGSGTVDLDPHRVRIVAPDVTIDGREYVHTPSATLLQPHLGPIERDLYRARLEIARRYAAANGLDRIVGHGPARIGVVAAGKSWLDLRQALDTLGLDDAELARRGVRLLRVGMPWPLEPGIVDRFADGLDEIVVVEEKRAFLETQIKEQLYGRAGAPAVHGKRGPGQIPGESATLFAEHGDLDPDVVARRLGARLLAHGSFPSVVAWRDAKARQARERSRIDLSLTPVDGAHRTPFYCSGCPHNTSTTAIPEGSLVGAGIGCHTMVLLMPEEQVGEVTGLSQMGGEGAHWLGMEPFVDADHFVQNMGDGTFHHSGSLAVRAAVAAGSHLTFRLLHNGAAAMTGGQDAVGALSMPALTRSLQAEGVARIIVTTEDRKRYKGVRLARGVDVWDRSRYEEAQRVLADTPGVTVLIHDQECAAQKRRKRKRGTIADPSTRVMINERVCEGCGDCGQTSNCLSVTPVDTEFGRKTRIHQASCNKDYSCLDGDCPAFLTVEPGTADSAEGALRAPRARDGALRAEHAAPLGPDAFATPPALVDPDAFTVRLAGIGGTGVTTVSQVLATAGLVAGRHVRGLDQTGLAQKGGAVVSDVKISRAPREAAGRAAEGECDLYLGADLLVAAEPSNLATTSSWRTVAAISSAKVATGAMVVDPTVSFPDADAVLKRITERTRKDAGVVLDARALSEALFGDDQFALTLLLGAAFQAGALPLPASAVEEAFTLNGAAVEKNLQAFRRGRQAVAEPAAFASAVAAATGTGPDTGVPGLDARGAAEAAEIVASIGAPVGSELARLVGIRVPELVAYQDGDYARQYASVVAGTVGADPRLAEAIATGLYKLMAYKDEYEVARLSLDPALEASVRAQFGDGARYAWKLHPPVLRAVGMQRKITLGRWFRPGYRTLRAMRRLRGTRLDPFGVAEVRRVERELVAEYRSLVPTLLTLDDTDRAVEIAGLPDMVRGYEQIKLDNVARYRARLADLLAA</sequence>
<accession>A0ABV9RV64</accession>
<evidence type="ECO:0000259" key="5">
    <source>
        <dbReference type="Pfam" id="PF20169"/>
    </source>
</evidence>
<dbReference type="NCBIfam" id="NF009588">
    <property type="entry name" value="PRK13029.1"/>
    <property type="match status" value="1"/>
</dbReference>
<dbReference type="InterPro" id="IPR019752">
    <property type="entry name" value="Pyrv/ketoisovalerate_OxRed_cat"/>
</dbReference>
<dbReference type="SUPFAM" id="SSF53323">
    <property type="entry name" value="Pyruvate-ferredoxin oxidoreductase, PFOR, domain III"/>
    <property type="match status" value="1"/>
</dbReference>
<dbReference type="CDD" id="cd07034">
    <property type="entry name" value="TPP_PYR_PFOR_IOR-alpha_like"/>
    <property type="match status" value="1"/>
</dbReference>
<dbReference type="SUPFAM" id="SSF52518">
    <property type="entry name" value="Thiamin diphosphate-binding fold (THDP-binding)"/>
    <property type="match status" value="2"/>
</dbReference>
<dbReference type="InterPro" id="IPR029061">
    <property type="entry name" value="THDP-binding"/>
</dbReference>
<evidence type="ECO:0000259" key="3">
    <source>
        <dbReference type="Pfam" id="PF01558"/>
    </source>
</evidence>
<gene>
    <name evidence="6" type="ORF">ACFPEL_27105</name>
</gene>
<dbReference type="RefSeq" id="WP_274188428.1">
    <property type="nucleotide sequence ID" value="NZ_BAABHN010000054.1"/>
</dbReference>
<dbReference type="PANTHER" id="PTHR48084:SF3">
    <property type="entry name" value="SUBUNIT OF PYRUVATE:FLAVODOXIN OXIDOREDUCTASE"/>
    <property type="match status" value="1"/>
</dbReference>
<dbReference type="Gene3D" id="3.40.920.10">
    <property type="entry name" value="Pyruvate-ferredoxin oxidoreductase, PFOR, domain III"/>
    <property type="match status" value="1"/>
</dbReference>
<dbReference type="PANTHER" id="PTHR48084">
    <property type="entry name" value="2-OXOGLUTARATE OXIDOREDUCTASE SUBUNIT KORB-RELATED"/>
    <property type="match status" value="1"/>
</dbReference>
<evidence type="ECO:0000313" key="6">
    <source>
        <dbReference type="EMBL" id="MFC4836105.1"/>
    </source>
</evidence>
<dbReference type="InterPro" id="IPR051457">
    <property type="entry name" value="2-oxoacid:Fd_oxidoreductase"/>
</dbReference>
<dbReference type="InterPro" id="IPR046667">
    <property type="entry name" value="DUF6537"/>
</dbReference>
<comment type="caution">
    <text evidence="6">The sequence shown here is derived from an EMBL/GenBank/DDBJ whole genome shotgun (WGS) entry which is preliminary data.</text>
</comment>
<keyword evidence="1" id="KW-0560">Oxidoreductase</keyword>
<dbReference type="Gene3D" id="3.40.50.970">
    <property type="match status" value="1"/>
</dbReference>
<evidence type="ECO:0000256" key="1">
    <source>
        <dbReference type="ARBA" id="ARBA00023002"/>
    </source>
</evidence>
<evidence type="ECO:0000313" key="7">
    <source>
        <dbReference type="Proteomes" id="UP001595909"/>
    </source>
</evidence>
<evidence type="ECO:0000259" key="4">
    <source>
        <dbReference type="Pfam" id="PF02775"/>
    </source>
</evidence>